<sequence length="78" mass="8281">MHGQPGGAIVAATAEIVGQHHVISWGDRGHCAAHLRHDASSLVSEDDWGFIRCGRGDYAQIGVTDARADLAYNQLIGT</sequence>
<dbReference type="AlphaFoldDB" id="A0A7I7QFN0"/>
<dbReference type="KEGG" id="msto:MSTO_53180"/>
<evidence type="ECO:0000313" key="1">
    <source>
        <dbReference type="EMBL" id="BBY25113.1"/>
    </source>
</evidence>
<reference evidence="1 2" key="1">
    <citation type="journal article" date="2019" name="Emerg. Microbes Infect.">
        <title>Comprehensive subspecies identification of 175 nontuberculous mycobacteria species based on 7547 genomic profiles.</title>
        <authorList>
            <person name="Matsumoto Y."/>
            <person name="Kinjo T."/>
            <person name="Motooka D."/>
            <person name="Nabeya D."/>
            <person name="Jung N."/>
            <person name="Uechi K."/>
            <person name="Horii T."/>
            <person name="Iida T."/>
            <person name="Fujita J."/>
            <person name="Nakamura S."/>
        </authorList>
    </citation>
    <scope>NUCLEOTIDE SEQUENCE [LARGE SCALE GENOMIC DNA]</scope>
    <source>
        <strain evidence="1 2">JCM 17783</strain>
    </source>
</reference>
<protein>
    <submittedName>
        <fullName evidence="1">Uncharacterized protein</fullName>
    </submittedName>
</protein>
<name>A0A7I7QFN0_9MYCO</name>
<gene>
    <name evidence="1" type="ORF">MSTO_53180</name>
</gene>
<proteinExistence type="predicted"/>
<keyword evidence="2" id="KW-1185">Reference proteome</keyword>
<organism evidence="1 2">
    <name type="scientific">Mycobacterium stomatepiae</name>
    <dbReference type="NCBI Taxonomy" id="470076"/>
    <lineage>
        <taxon>Bacteria</taxon>
        <taxon>Bacillati</taxon>
        <taxon>Actinomycetota</taxon>
        <taxon>Actinomycetes</taxon>
        <taxon>Mycobacteriales</taxon>
        <taxon>Mycobacteriaceae</taxon>
        <taxon>Mycobacterium</taxon>
        <taxon>Mycobacterium simiae complex</taxon>
    </lineage>
</organism>
<dbReference type="EMBL" id="AP022587">
    <property type="protein sequence ID" value="BBY25113.1"/>
    <property type="molecule type" value="Genomic_DNA"/>
</dbReference>
<evidence type="ECO:0000313" key="2">
    <source>
        <dbReference type="Proteomes" id="UP000467130"/>
    </source>
</evidence>
<accession>A0A7I7QFN0</accession>
<dbReference type="Proteomes" id="UP000467130">
    <property type="component" value="Chromosome"/>
</dbReference>